<organism evidence="1 2">
    <name type="scientific">Paspalum notatum var. saurae</name>
    <dbReference type="NCBI Taxonomy" id="547442"/>
    <lineage>
        <taxon>Eukaryota</taxon>
        <taxon>Viridiplantae</taxon>
        <taxon>Streptophyta</taxon>
        <taxon>Embryophyta</taxon>
        <taxon>Tracheophyta</taxon>
        <taxon>Spermatophyta</taxon>
        <taxon>Magnoliopsida</taxon>
        <taxon>Liliopsida</taxon>
        <taxon>Poales</taxon>
        <taxon>Poaceae</taxon>
        <taxon>PACMAD clade</taxon>
        <taxon>Panicoideae</taxon>
        <taxon>Andropogonodae</taxon>
        <taxon>Paspaleae</taxon>
        <taxon>Paspalinae</taxon>
        <taxon>Paspalum</taxon>
    </lineage>
</organism>
<protein>
    <submittedName>
        <fullName evidence="1">Uncharacterized protein</fullName>
    </submittedName>
</protein>
<dbReference type="Proteomes" id="UP001341281">
    <property type="component" value="Chromosome 05"/>
</dbReference>
<keyword evidence="2" id="KW-1185">Reference proteome</keyword>
<name>A0AAQ3TJ72_PASNO</name>
<sequence>MKYLVYLCAVKGRMSFAFHMEINALLKQNCKVLVRLWVLNTVSWPNNPCTCIDVIISIFLKLWLYQDKKPSWMPDYILPKMTFFVAGPQSFVYYAHHGSLFARICKITKMLDEDPLLTKHVFMVDQDSMLIIA</sequence>
<gene>
    <name evidence="1" type="ORF">U9M48_023126</name>
</gene>
<dbReference type="AlphaFoldDB" id="A0AAQ3TJ72"/>
<dbReference type="EMBL" id="CP144749">
    <property type="protein sequence ID" value="WVZ75029.1"/>
    <property type="molecule type" value="Genomic_DNA"/>
</dbReference>
<evidence type="ECO:0000313" key="2">
    <source>
        <dbReference type="Proteomes" id="UP001341281"/>
    </source>
</evidence>
<reference evidence="1 2" key="1">
    <citation type="submission" date="2024-02" db="EMBL/GenBank/DDBJ databases">
        <title>High-quality chromosome-scale genome assembly of Pensacola bahiagrass (Paspalum notatum Flugge var. saurae).</title>
        <authorList>
            <person name="Vega J.M."/>
            <person name="Podio M."/>
            <person name="Orjuela J."/>
            <person name="Siena L.A."/>
            <person name="Pessino S.C."/>
            <person name="Combes M.C."/>
            <person name="Mariac C."/>
            <person name="Albertini E."/>
            <person name="Pupilli F."/>
            <person name="Ortiz J.P.A."/>
            <person name="Leblanc O."/>
        </authorList>
    </citation>
    <scope>NUCLEOTIDE SEQUENCE [LARGE SCALE GENOMIC DNA]</scope>
    <source>
        <strain evidence="1">R1</strain>
        <tissue evidence="1">Leaf</tissue>
    </source>
</reference>
<evidence type="ECO:0000313" key="1">
    <source>
        <dbReference type="EMBL" id="WVZ75029.1"/>
    </source>
</evidence>
<accession>A0AAQ3TJ72</accession>
<proteinExistence type="predicted"/>